<evidence type="ECO:0000259" key="8">
    <source>
        <dbReference type="Pfam" id="PF13086"/>
    </source>
</evidence>
<accession>A0A9P3HI14</accession>
<evidence type="ECO:0000256" key="2">
    <source>
        <dbReference type="ARBA" id="ARBA00022741"/>
    </source>
</evidence>
<feature type="compositionally biased region" description="Polar residues" evidence="6">
    <location>
        <begin position="198"/>
        <end position="219"/>
    </location>
</feature>
<evidence type="ECO:0008006" key="12">
    <source>
        <dbReference type="Google" id="ProtNLM"/>
    </source>
</evidence>
<dbReference type="InterPro" id="IPR041677">
    <property type="entry name" value="DNA2/NAM7_AAA_11"/>
</dbReference>
<feature type="region of interest" description="Disordered" evidence="6">
    <location>
        <begin position="1247"/>
        <end position="1268"/>
    </location>
</feature>
<dbReference type="SUPFAM" id="SSF52540">
    <property type="entry name" value="P-loop containing nucleoside triphosphate hydrolases"/>
    <property type="match status" value="1"/>
</dbReference>
<feature type="compositionally biased region" description="Polar residues" evidence="6">
    <location>
        <begin position="1319"/>
        <end position="1331"/>
    </location>
</feature>
<dbReference type="Gene3D" id="3.40.50.300">
    <property type="entry name" value="P-loop containing nucleotide triphosphate hydrolases"/>
    <property type="match status" value="2"/>
</dbReference>
<dbReference type="Pfam" id="PF13087">
    <property type="entry name" value="AAA_12"/>
    <property type="match status" value="1"/>
</dbReference>
<dbReference type="GO" id="GO:0005524">
    <property type="term" value="F:ATP binding"/>
    <property type="evidence" value="ECO:0007669"/>
    <property type="project" value="UniProtKB-KW"/>
</dbReference>
<dbReference type="CDD" id="cd18808">
    <property type="entry name" value="SF1_C_Upf1"/>
    <property type="match status" value="1"/>
</dbReference>
<feature type="region of interest" description="Disordered" evidence="6">
    <location>
        <begin position="1347"/>
        <end position="1387"/>
    </location>
</feature>
<proteinExistence type="inferred from homology"/>
<dbReference type="InterPro" id="IPR045055">
    <property type="entry name" value="DNA2/NAM7-like"/>
</dbReference>
<feature type="region of interest" description="Disordered" evidence="6">
    <location>
        <begin position="1085"/>
        <end position="1147"/>
    </location>
</feature>
<dbReference type="FunFam" id="3.40.50.300:FF:000326">
    <property type="entry name" value="P-loop containing nucleoside triphosphate hydrolase"/>
    <property type="match status" value="1"/>
</dbReference>
<feature type="compositionally biased region" description="Basic and acidic residues" evidence="6">
    <location>
        <begin position="1124"/>
        <end position="1142"/>
    </location>
</feature>
<feature type="compositionally biased region" description="Polar residues" evidence="6">
    <location>
        <begin position="118"/>
        <end position="129"/>
    </location>
</feature>
<keyword evidence="2" id="KW-0547">Nucleotide-binding</keyword>
<feature type="compositionally biased region" description="Basic and acidic residues" evidence="6">
    <location>
        <begin position="1292"/>
        <end position="1302"/>
    </location>
</feature>
<dbReference type="Pfam" id="PF13086">
    <property type="entry name" value="AAA_11"/>
    <property type="match status" value="2"/>
</dbReference>
<feature type="compositionally biased region" description="Polar residues" evidence="6">
    <location>
        <begin position="143"/>
        <end position="157"/>
    </location>
</feature>
<feature type="compositionally biased region" description="Acidic residues" evidence="6">
    <location>
        <begin position="1021"/>
        <end position="1038"/>
    </location>
</feature>
<feature type="compositionally biased region" description="Acidic residues" evidence="6">
    <location>
        <begin position="177"/>
        <end position="190"/>
    </location>
</feature>
<evidence type="ECO:0000259" key="7">
    <source>
        <dbReference type="Pfam" id="PF10382"/>
    </source>
</evidence>
<dbReference type="Proteomes" id="UP000827284">
    <property type="component" value="Unassembled WGS sequence"/>
</dbReference>
<dbReference type="GO" id="GO:0016604">
    <property type="term" value="C:nuclear body"/>
    <property type="evidence" value="ECO:0007669"/>
    <property type="project" value="TreeGrafter"/>
</dbReference>
<gene>
    <name evidence="10" type="ORF">EMPS_09325</name>
</gene>
<evidence type="ECO:0000259" key="9">
    <source>
        <dbReference type="Pfam" id="PF13087"/>
    </source>
</evidence>
<reference evidence="10" key="1">
    <citation type="submission" date="2021-11" db="EMBL/GenBank/DDBJ databases">
        <authorList>
            <person name="Herlambang A."/>
            <person name="Guo Y."/>
            <person name="Takashima Y."/>
            <person name="Nishizawa T."/>
        </authorList>
    </citation>
    <scope>NUCLEOTIDE SEQUENCE</scope>
    <source>
        <strain evidence="10">E1425</strain>
    </source>
</reference>
<dbReference type="GO" id="GO:0016787">
    <property type="term" value="F:hydrolase activity"/>
    <property type="evidence" value="ECO:0007669"/>
    <property type="project" value="UniProtKB-KW"/>
</dbReference>
<feature type="domain" description="DNA2/NAM7 helicase helicase" evidence="8">
    <location>
        <begin position="686"/>
        <end position="768"/>
    </location>
</feature>
<comment type="caution">
    <text evidence="10">The sequence shown here is derived from an EMBL/GenBank/DDBJ whole genome shotgun (WGS) entry which is preliminary data.</text>
</comment>
<dbReference type="InterPro" id="IPR027417">
    <property type="entry name" value="P-loop_NTPase"/>
</dbReference>
<organism evidence="10 11">
    <name type="scientific">Entomortierella parvispora</name>
    <dbReference type="NCBI Taxonomy" id="205924"/>
    <lineage>
        <taxon>Eukaryota</taxon>
        <taxon>Fungi</taxon>
        <taxon>Fungi incertae sedis</taxon>
        <taxon>Mucoromycota</taxon>
        <taxon>Mortierellomycotina</taxon>
        <taxon>Mortierellomycetes</taxon>
        <taxon>Mortierellales</taxon>
        <taxon>Mortierellaceae</taxon>
        <taxon>Entomortierella</taxon>
    </lineage>
</organism>
<sequence>MNPNPYSEFTCLYTSQKLKKAKTWQDGHIRYFHNNSKVVLYDVKFVVLDSSFHRGATIAAGDDLDMDRHLITIENLTMAYATNSGDQLKLANRTTHQPTTISRKPIPPQGVVQASRSFGTGLSIPTPTMNIPDRTSKVCPPTLSGNDPLTKAPQPTTIRKKWRPPFSDRSNSVASGLDDDDLTFDEDFGYDSEPASDLNANGSRSTSNHNQANVSSTVVAQPSREPASAPPAPKRRRVGLSKGPSTVNIQGQGALISPHRPPSTQLEFPNAARCVNFSGKNSSQLLRRTISLPSRFTSTSQYKEGLAYLIYEHLQILVIEIAMSMWSVKNNSTLKEGDSFDALYRGRGIHMHSGTTLRRRGDPYSGFPMFSGRSDRAGAGQPTVVQIAQQQGAVLSITNKEHHSKYSKDDLWVVSKTSRFESSSTFFARSVFYGPSGSDIEVVCLSAKDSSIAREMFANSTGVCAIRLLNGMSEFMMIDNLENLMRTPILPTILNYVPSELVKASKTSVFKVPSRVPEKSGCIVLTEDDGIDVEMEVRDTVGKYNLNEGQATVLRNFALTVIRAPGWGDKSDPPPILLVHGVFGAGKSFLIAVLIVFVNTILNKARPLPREERSCRFLVTSMTNVAVDRILMALLDLNYTNFVRVGSLKKVAKRVLPFTAQSNTGRGEDIKELQSILDDDSISIAERRYVKEAMKRFTKHQNRGIVEGADVVGATCNASTFEVLDDTTFPIVILDEASQLLEPMSLIPICRAAGEKLILVGDPLQLSPPLNTNSDTTTANKGLSRTLFDRSIEMGIKPLMLKTQYRCHQRIANISNTLFYSNNLTTGTSLLDRAPLIEGLPTLTFIDNMGQEIQNVKTKSFTNPAEIKLVVKLVQRLLVLNVPGTSIGVISLYKSQADSIQQELSESLKSTGYKGAVQISTVDAFQGSEKDIIIVSTVRTDSIGFTDNHQRVNVALTRSKRHLFIVGNTQLLSTNRLWGSIINDHCGPEPDGIMHGHAFVRRLLSLQPLPKVVSESRLQESEDEDGEEEEDEDEEEMDAYSHEDDDHGHDEEEDAFYYRSGSKPTASISGQSAPKVVPRSYALYATDDDGSDSEDEPMNSRARTLSGKSAGPPIHKTRSPYIPKGDHGTDVTGSDRIEDQRHGPANSVSTALYGAEVQRYGRVNLPPHFVDPRYGQASPALAVAYNTAARIHDQAKPEEVETPRALQPKYNLEVSAESAATEALRLNELTMNRRDNGESEPIAQTIRNFQDDRLDPGTPTISTSSWVGSSSVKVESMLHETQYGRGMNAEEQDTKGPEKTEEVIWEMDEDEDDHSSSHQLNYPTTSTASESQRVEDLYVEGFSQMPAVGGTVSSVNAQGPASTVSRPQTCPPADASRPRLSTGDEEDDILCLEVGDLDAF</sequence>
<keyword evidence="11" id="KW-1185">Reference proteome</keyword>
<dbReference type="GO" id="GO:0006369">
    <property type="term" value="P:termination of RNA polymerase II transcription"/>
    <property type="evidence" value="ECO:0007669"/>
    <property type="project" value="TreeGrafter"/>
</dbReference>
<dbReference type="Pfam" id="PF10382">
    <property type="entry name" value="ZGRF1-like_N"/>
    <property type="match status" value="1"/>
</dbReference>
<feature type="domain" description="DNA2/NAM7 helicase helicase" evidence="8">
    <location>
        <begin position="572"/>
        <end position="676"/>
    </location>
</feature>
<feature type="domain" description="5'-3' DNA helicase ZGRF1-like N-terminal" evidence="7">
    <location>
        <begin position="8"/>
        <end position="82"/>
    </location>
</feature>
<dbReference type="GO" id="GO:0005694">
    <property type="term" value="C:chromosome"/>
    <property type="evidence" value="ECO:0007669"/>
    <property type="project" value="UniProtKB-ARBA"/>
</dbReference>
<keyword evidence="5" id="KW-0067">ATP-binding</keyword>
<keyword evidence="4" id="KW-0347">Helicase</keyword>
<dbReference type="GO" id="GO:0001147">
    <property type="term" value="F:transcription termination site sequence-specific DNA binding"/>
    <property type="evidence" value="ECO:0007669"/>
    <property type="project" value="TreeGrafter"/>
</dbReference>
<feature type="region of interest" description="Disordered" evidence="6">
    <location>
        <begin position="1281"/>
        <end position="1332"/>
    </location>
</feature>
<feature type="region of interest" description="Disordered" evidence="6">
    <location>
        <begin position="1013"/>
        <end position="1050"/>
    </location>
</feature>
<feature type="compositionally biased region" description="Basic and acidic residues" evidence="6">
    <location>
        <begin position="1039"/>
        <end position="1050"/>
    </location>
</feature>
<name>A0A9P3HI14_9FUNG</name>
<feature type="domain" description="DNA2/NAM7 helicase-like C-terminal" evidence="9">
    <location>
        <begin position="783"/>
        <end position="969"/>
    </location>
</feature>
<evidence type="ECO:0000256" key="1">
    <source>
        <dbReference type="ARBA" id="ARBA00007913"/>
    </source>
</evidence>
<evidence type="ECO:0000256" key="5">
    <source>
        <dbReference type="ARBA" id="ARBA00022840"/>
    </source>
</evidence>
<evidence type="ECO:0000313" key="10">
    <source>
        <dbReference type="EMBL" id="GJJ76966.1"/>
    </source>
</evidence>
<dbReference type="PANTHER" id="PTHR10887">
    <property type="entry name" value="DNA2/NAM7 HELICASE FAMILY"/>
    <property type="match status" value="1"/>
</dbReference>
<evidence type="ECO:0000256" key="3">
    <source>
        <dbReference type="ARBA" id="ARBA00022801"/>
    </source>
</evidence>
<comment type="similarity">
    <text evidence="1">Belongs to the DNA2/NAM7 helicase family.</text>
</comment>
<dbReference type="InterPro" id="IPR047187">
    <property type="entry name" value="SF1_C_Upf1"/>
</dbReference>
<feature type="compositionally biased region" description="Acidic residues" evidence="6">
    <location>
        <begin position="1086"/>
        <end position="1097"/>
    </location>
</feature>
<dbReference type="OrthoDB" id="6513042at2759"/>
<evidence type="ECO:0000313" key="11">
    <source>
        <dbReference type="Proteomes" id="UP000827284"/>
    </source>
</evidence>
<evidence type="ECO:0000256" key="6">
    <source>
        <dbReference type="SAM" id="MobiDB-lite"/>
    </source>
</evidence>
<feature type="compositionally biased region" description="Acidic residues" evidence="6">
    <location>
        <begin position="1303"/>
        <end position="1313"/>
    </location>
</feature>
<protein>
    <recommendedName>
        <fullName evidence="12">DUF2439 domain-containing protein</fullName>
    </recommendedName>
</protein>
<dbReference type="PANTHER" id="PTHR10887:SF531">
    <property type="entry name" value="PROTEIN ZGRF1"/>
    <property type="match status" value="1"/>
</dbReference>
<dbReference type="InterPro" id="IPR041679">
    <property type="entry name" value="DNA2/NAM7-like_C"/>
</dbReference>
<keyword evidence="3" id="KW-0378">Hydrolase</keyword>
<dbReference type="EMBL" id="BQFW01000013">
    <property type="protein sequence ID" value="GJJ76966.1"/>
    <property type="molecule type" value="Genomic_DNA"/>
</dbReference>
<feature type="compositionally biased region" description="Polar residues" evidence="6">
    <location>
        <begin position="1351"/>
        <end position="1368"/>
    </location>
</feature>
<dbReference type="GO" id="GO:0004386">
    <property type="term" value="F:helicase activity"/>
    <property type="evidence" value="ECO:0007669"/>
    <property type="project" value="UniProtKB-KW"/>
</dbReference>
<reference evidence="10" key="2">
    <citation type="journal article" date="2022" name="Microbiol. Resour. Announc.">
        <title>Whole-Genome Sequence of Entomortierella parvispora E1425, a Mucoromycotan Fungus Associated with Burkholderiaceae-Related Endosymbiotic Bacteria.</title>
        <authorList>
            <person name="Herlambang A."/>
            <person name="Guo Y."/>
            <person name="Takashima Y."/>
            <person name="Narisawa K."/>
            <person name="Ohta H."/>
            <person name="Nishizawa T."/>
        </authorList>
    </citation>
    <scope>NUCLEOTIDE SEQUENCE</scope>
    <source>
        <strain evidence="10">E1425</strain>
    </source>
</reference>
<feature type="region of interest" description="Disordered" evidence="6">
    <location>
        <begin position="118"/>
        <end position="245"/>
    </location>
</feature>
<dbReference type="InterPro" id="IPR018838">
    <property type="entry name" value="ZGRF1-like_N"/>
</dbReference>
<evidence type="ECO:0000256" key="4">
    <source>
        <dbReference type="ARBA" id="ARBA00022806"/>
    </source>
</evidence>